<protein>
    <submittedName>
        <fullName evidence="1">Uncharacterized protein</fullName>
    </submittedName>
</protein>
<dbReference type="RefSeq" id="WP_173633167.1">
    <property type="nucleotide sequence ID" value="NZ_CP054212.1"/>
</dbReference>
<dbReference type="EMBL" id="CP054212">
    <property type="protein sequence ID" value="QKJ86130.1"/>
    <property type="molecule type" value="Genomic_DNA"/>
</dbReference>
<accession>A0A6M8UEK4</accession>
<name>A0A6M8UEK4_9GAMM</name>
<dbReference type="AlphaFoldDB" id="A0A6M8UEK4"/>
<dbReference type="InterPro" id="IPR014161">
    <property type="entry name" value="Tol-Pal_TolA"/>
</dbReference>
<proteinExistence type="predicted"/>
<dbReference type="KEGG" id="pmak:PMPD1_1165"/>
<sequence length="136" mass="14912">MTSGKKRSTHQTGIIGGLALLLTGCQAQHPHTPTAAELAKMAEESCTAAPTSQRERCVYVHQMQYGIERNFYDAGQYKGRRCTLQVQYNANHRYSVLRTMGDEALCLKAWGAVSSAKNLPPPPKGIPGLTLDIKPR</sequence>
<dbReference type="GO" id="GO:0016020">
    <property type="term" value="C:membrane"/>
    <property type="evidence" value="ECO:0007669"/>
    <property type="project" value="InterPro"/>
</dbReference>
<dbReference type="GO" id="GO:0019534">
    <property type="term" value="F:toxin transmembrane transporter activity"/>
    <property type="evidence" value="ECO:0007669"/>
    <property type="project" value="InterPro"/>
</dbReference>
<keyword evidence="2" id="KW-1185">Reference proteome</keyword>
<dbReference type="SUPFAM" id="SSF74653">
    <property type="entry name" value="TolA/TonB C-terminal domain"/>
    <property type="match status" value="1"/>
</dbReference>
<dbReference type="PROSITE" id="PS51257">
    <property type="entry name" value="PROKAR_LIPOPROTEIN"/>
    <property type="match status" value="1"/>
</dbReference>
<dbReference type="Gene3D" id="3.30.1150.10">
    <property type="match status" value="1"/>
</dbReference>
<gene>
    <name evidence="1" type="ORF">PMPD1_1165</name>
</gene>
<reference evidence="1 2" key="1">
    <citation type="submission" date="2020-06" db="EMBL/GenBank/DDBJ databases">
        <title>Genome sequence of Paramixta manurensis strain PD-1.</title>
        <authorList>
            <person name="Lee C.W."/>
            <person name="Kim J."/>
        </authorList>
    </citation>
    <scope>NUCLEOTIDE SEQUENCE [LARGE SCALE GENOMIC DNA]</scope>
    <source>
        <strain evidence="1 2">PD-1</strain>
    </source>
</reference>
<dbReference type="Pfam" id="PF06519">
    <property type="entry name" value="TolA"/>
    <property type="match status" value="1"/>
</dbReference>
<dbReference type="GO" id="GO:0043213">
    <property type="term" value="P:bacteriocin transport"/>
    <property type="evidence" value="ECO:0007669"/>
    <property type="project" value="InterPro"/>
</dbReference>
<dbReference type="Proteomes" id="UP000505325">
    <property type="component" value="Chromosome"/>
</dbReference>
<organism evidence="1 2">
    <name type="scientific">Paramixta manurensis</name>
    <dbReference type="NCBI Taxonomy" id="2740817"/>
    <lineage>
        <taxon>Bacteria</taxon>
        <taxon>Pseudomonadati</taxon>
        <taxon>Pseudomonadota</taxon>
        <taxon>Gammaproteobacteria</taxon>
        <taxon>Enterobacterales</taxon>
        <taxon>Erwiniaceae</taxon>
        <taxon>Paramixta</taxon>
    </lineage>
</organism>
<evidence type="ECO:0000313" key="1">
    <source>
        <dbReference type="EMBL" id="QKJ86130.1"/>
    </source>
</evidence>
<evidence type="ECO:0000313" key="2">
    <source>
        <dbReference type="Proteomes" id="UP000505325"/>
    </source>
</evidence>